<keyword evidence="4" id="KW-0325">Glycoprotein</keyword>
<evidence type="ECO:0000256" key="1">
    <source>
        <dbReference type="ARBA" id="ARBA00022659"/>
    </source>
</evidence>
<evidence type="ECO:0000313" key="7">
    <source>
        <dbReference type="EMBL" id="KAL3875696.1"/>
    </source>
</evidence>
<keyword evidence="1 5" id="KW-0768">Sushi</keyword>
<dbReference type="Pfam" id="PF00084">
    <property type="entry name" value="Sushi"/>
    <property type="match status" value="3"/>
</dbReference>
<protein>
    <recommendedName>
        <fullName evidence="6">Sushi domain-containing protein</fullName>
    </recommendedName>
</protein>
<name>A0ABD3WQS5_SINWO</name>
<comment type="caution">
    <text evidence="5">Lacks conserved residue(s) required for the propagation of feature annotation.</text>
</comment>
<proteinExistence type="predicted"/>
<keyword evidence="3 5" id="KW-1015">Disulfide bond</keyword>
<dbReference type="CDD" id="cd00033">
    <property type="entry name" value="CCP"/>
    <property type="match status" value="2"/>
</dbReference>
<keyword evidence="8" id="KW-1185">Reference proteome</keyword>
<accession>A0ABD3WQS5</accession>
<dbReference type="SMART" id="SM00032">
    <property type="entry name" value="CCP"/>
    <property type="match status" value="3"/>
</dbReference>
<evidence type="ECO:0000256" key="5">
    <source>
        <dbReference type="PROSITE-ProRule" id="PRU00302"/>
    </source>
</evidence>
<dbReference type="PANTHER" id="PTHR19325:SF571">
    <property type="entry name" value="SUSHI DOMAIN-CONTAINING PROTEIN"/>
    <property type="match status" value="1"/>
</dbReference>
<feature type="disulfide bond" evidence="5">
    <location>
        <begin position="121"/>
        <end position="148"/>
    </location>
</feature>
<reference evidence="7 8" key="1">
    <citation type="submission" date="2024-11" db="EMBL/GenBank/DDBJ databases">
        <title>Chromosome-level genome assembly of the freshwater bivalve Anodonta woodiana.</title>
        <authorList>
            <person name="Chen X."/>
        </authorList>
    </citation>
    <scope>NUCLEOTIDE SEQUENCE [LARGE SCALE GENOMIC DNA]</scope>
    <source>
        <strain evidence="7">MN2024</strain>
        <tissue evidence="7">Gills</tissue>
    </source>
</reference>
<feature type="domain" description="Sushi" evidence="6">
    <location>
        <begin position="151"/>
        <end position="206"/>
    </location>
</feature>
<evidence type="ECO:0000256" key="2">
    <source>
        <dbReference type="ARBA" id="ARBA00022737"/>
    </source>
</evidence>
<dbReference type="PANTHER" id="PTHR19325">
    <property type="entry name" value="COMPLEMENT COMPONENT-RELATED SUSHI DOMAIN-CONTAINING"/>
    <property type="match status" value="1"/>
</dbReference>
<dbReference type="Proteomes" id="UP001634394">
    <property type="component" value="Unassembled WGS sequence"/>
</dbReference>
<dbReference type="PROSITE" id="PS50923">
    <property type="entry name" value="SUSHI"/>
    <property type="match status" value="3"/>
</dbReference>
<sequence length="206" mass="22328">EEYRTQSQVMMTCLNGGQWDLERIPDCQITYCGVPPAIVNGYIANATGVTYNKTARYECNSNFRKDGADMAACSDSGSWINIPSCASAACLSIGSLEFGLITSVEGNISNGQYGSVAKFVCNNGYELKGIEYSYCNGTAWSHKKFPQCIKLKCPLPVIRNSNALSPAVVEYGGNLTVTCASGFQLSHNRTVFCLSNQTFNDLPECT</sequence>
<evidence type="ECO:0000256" key="3">
    <source>
        <dbReference type="ARBA" id="ARBA00023157"/>
    </source>
</evidence>
<organism evidence="7 8">
    <name type="scientific">Sinanodonta woodiana</name>
    <name type="common">Chinese pond mussel</name>
    <name type="synonym">Anodonta woodiana</name>
    <dbReference type="NCBI Taxonomy" id="1069815"/>
    <lineage>
        <taxon>Eukaryota</taxon>
        <taxon>Metazoa</taxon>
        <taxon>Spiralia</taxon>
        <taxon>Lophotrochozoa</taxon>
        <taxon>Mollusca</taxon>
        <taxon>Bivalvia</taxon>
        <taxon>Autobranchia</taxon>
        <taxon>Heteroconchia</taxon>
        <taxon>Palaeoheterodonta</taxon>
        <taxon>Unionida</taxon>
        <taxon>Unionoidea</taxon>
        <taxon>Unionidae</taxon>
        <taxon>Unioninae</taxon>
        <taxon>Sinanodonta</taxon>
    </lineage>
</organism>
<dbReference type="AlphaFoldDB" id="A0ABD3WQS5"/>
<keyword evidence="2" id="KW-0677">Repeat</keyword>
<dbReference type="InterPro" id="IPR050350">
    <property type="entry name" value="Compl-Cell_Adhes-Reg"/>
</dbReference>
<comment type="caution">
    <text evidence="7">The sequence shown here is derived from an EMBL/GenBank/DDBJ whole genome shotgun (WGS) entry which is preliminary data.</text>
</comment>
<evidence type="ECO:0000313" key="8">
    <source>
        <dbReference type="Proteomes" id="UP001634394"/>
    </source>
</evidence>
<dbReference type="EMBL" id="JBJQND010000005">
    <property type="protein sequence ID" value="KAL3875696.1"/>
    <property type="molecule type" value="Genomic_DNA"/>
</dbReference>
<feature type="non-terminal residue" evidence="7">
    <location>
        <position position="206"/>
    </location>
</feature>
<evidence type="ECO:0000259" key="6">
    <source>
        <dbReference type="PROSITE" id="PS50923"/>
    </source>
</evidence>
<dbReference type="InterPro" id="IPR035976">
    <property type="entry name" value="Sushi/SCR/CCP_sf"/>
</dbReference>
<gene>
    <name evidence="7" type="ORF">ACJMK2_033624</name>
</gene>
<dbReference type="SUPFAM" id="SSF57535">
    <property type="entry name" value="Complement control module/SCR domain"/>
    <property type="match status" value="3"/>
</dbReference>
<feature type="domain" description="Sushi" evidence="6">
    <location>
        <begin position="30"/>
        <end position="87"/>
    </location>
</feature>
<evidence type="ECO:0000256" key="4">
    <source>
        <dbReference type="ARBA" id="ARBA00023180"/>
    </source>
</evidence>
<dbReference type="InterPro" id="IPR000436">
    <property type="entry name" value="Sushi_SCR_CCP_dom"/>
</dbReference>
<feature type="domain" description="Sushi" evidence="6">
    <location>
        <begin position="88"/>
        <end position="150"/>
    </location>
</feature>
<feature type="non-terminal residue" evidence="7">
    <location>
        <position position="1"/>
    </location>
</feature>
<dbReference type="Gene3D" id="2.10.70.10">
    <property type="entry name" value="Complement Module, domain 1"/>
    <property type="match status" value="3"/>
</dbReference>